<dbReference type="RefSeq" id="WP_284152039.1">
    <property type="nucleotide sequence ID" value="NZ_AP025516.1"/>
</dbReference>
<dbReference type="Proteomes" id="UP000830055">
    <property type="component" value="Chromosome"/>
</dbReference>
<dbReference type="Pfam" id="PF06763">
    <property type="entry name" value="Minor_tail_Z"/>
    <property type="match status" value="1"/>
</dbReference>
<evidence type="ECO:0000313" key="1">
    <source>
        <dbReference type="EMBL" id="BDD88705.1"/>
    </source>
</evidence>
<sequence length="232" mass="25720">MLNGFEITGDIDELRELTKGIAVAEKALKRAVVSALNKTAVSGRAWLVKAVPKKYNLKAKDIRASITISKANFNRPQAVLFGGPGVALMKYSPDPDTPPSTRQMEGFRVSIVGRRGMRTTRKRTLPGTNKYFPLRGISVEIHRGSRKVVDGAFVAKMPSGHVGVFRRAKDGRKGKRSRRTVIEELYGPSALRILDSDADHIPFDDFIGETLDKNMAHEADYYLKKEGVLPRV</sequence>
<proteinExistence type="predicted"/>
<accession>A0ABM7WCM2</accession>
<organism evidence="1 2">
    <name type="scientific">Desulfofustis limnaeus</name>
    <dbReference type="NCBI Taxonomy" id="2740163"/>
    <lineage>
        <taxon>Bacteria</taxon>
        <taxon>Pseudomonadati</taxon>
        <taxon>Thermodesulfobacteriota</taxon>
        <taxon>Desulfobulbia</taxon>
        <taxon>Desulfobulbales</taxon>
        <taxon>Desulfocapsaceae</taxon>
        <taxon>Desulfofustis</taxon>
    </lineage>
</organism>
<keyword evidence="2" id="KW-1185">Reference proteome</keyword>
<name>A0ABM7WCM2_9BACT</name>
<gene>
    <name evidence="1" type="ORF">DPPLL_30700</name>
</gene>
<evidence type="ECO:0000313" key="2">
    <source>
        <dbReference type="Proteomes" id="UP000830055"/>
    </source>
</evidence>
<evidence type="ECO:0008006" key="3">
    <source>
        <dbReference type="Google" id="ProtNLM"/>
    </source>
</evidence>
<dbReference type="EMBL" id="AP025516">
    <property type="protein sequence ID" value="BDD88705.1"/>
    <property type="molecule type" value="Genomic_DNA"/>
</dbReference>
<dbReference type="InterPro" id="IPR010633">
    <property type="entry name" value="Phage_lambda_GpZ"/>
</dbReference>
<reference evidence="1 2" key="1">
    <citation type="submission" date="2022-01" db="EMBL/GenBank/DDBJ databases">
        <title>Desulfofustis limnae sp. nov., a novel mesophilic sulfate-reducing bacterium isolated from marsh soil.</title>
        <authorList>
            <person name="Watanabe M."/>
            <person name="Takahashi A."/>
            <person name="Kojima H."/>
            <person name="Fukui M."/>
        </authorList>
    </citation>
    <scope>NUCLEOTIDE SEQUENCE [LARGE SCALE GENOMIC DNA]</scope>
    <source>
        <strain evidence="1 2">PPLL</strain>
    </source>
</reference>
<protein>
    <recommendedName>
        <fullName evidence="3">Minor tail protein</fullName>
    </recommendedName>
</protein>